<dbReference type="PANTHER" id="PTHR30401:SF0">
    <property type="entry name" value="TRNA 2-SELENOURIDINE SYNTHASE"/>
    <property type="match status" value="1"/>
</dbReference>
<sequence>MTLKRIPREQYRQIFTSGHPMMDVRAPIEFDKGAFPSATNLPLMNDNERQKVGTCYKQQGQEAAIALGHSLVCGKVKEARVAAWLDFFQRHPEGYLYCFRGGLRSQLTQQWLKEAGIEVPFIDGGYKAMRQFLLDTIEMAPAKGQMQILSGITGSGKTEFIQSRSEAVDLEGIANHRGSSFGKNHEGQPSQINFENNLAIALLRHEDRAEPSLLLEDESFLIGRSAIPKSFYDKMQAAPVLVLEESLEDRLPRLLDDYVHKMHAGYISRLGEEQGFNAFSDYLFASLKGIYKRLGGKVHDEVKALMTDALATQISSNDTRAHLSWITLLLEVYYDPMYRFQLGKKEERVIFSGNHQAMAEYLDKQKQNRLG</sequence>
<keyword evidence="1 3" id="KW-0808">Transferase</keyword>
<evidence type="ECO:0000256" key="1">
    <source>
        <dbReference type="ARBA" id="ARBA00022679"/>
    </source>
</evidence>
<dbReference type="SUPFAM" id="SSF52821">
    <property type="entry name" value="Rhodanese/Cell cycle control phosphatase"/>
    <property type="match status" value="1"/>
</dbReference>
<dbReference type="GO" id="GO:0016765">
    <property type="term" value="F:transferase activity, transferring alkyl or aryl (other than methyl) groups"/>
    <property type="evidence" value="ECO:0007669"/>
    <property type="project" value="UniProtKB-UniRule"/>
</dbReference>
<dbReference type="NCBIfam" id="TIGR03167">
    <property type="entry name" value="tRNA_sel_U_synt"/>
    <property type="match status" value="1"/>
</dbReference>
<accession>A0A975AKZ8</accession>
<protein>
    <recommendedName>
        <fullName evidence="3">tRNA 2-selenouridine synthase</fullName>
        <ecNumber evidence="3">2.9.1.3</ecNumber>
    </recommendedName>
</protein>
<feature type="domain" description="Rhodanese" evidence="4">
    <location>
        <begin position="15"/>
        <end position="138"/>
    </location>
</feature>
<dbReference type="Proteomes" id="UP000663281">
    <property type="component" value="Chromosome"/>
</dbReference>
<dbReference type="AlphaFoldDB" id="A0A975AKZ8"/>
<keyword evidence="6" id="KW-1185">Reference proteome</keyword>
<dbReference type="HAMAP" id="MF_01622">
    <property type="entry name" value="tRNA_sel_U_synth"/>
    <property type="match status" value="1"/>
</dbReference>
<dbReference type="SMART" id="SM00450">
    <property type="entry name" value="RHOD"/>
    <property type="match status" value="1"/>
</dbReference>
<reference evidence="5 6" key="1">
    <citation type="submission" date="2021-03" db="EMBL/GenBank/DDBJ databases">
        <title>Novel species identification of genus Shewanella.</title>
        <authorList>
            <person name="Liu G."/>
            <person name="Zhang Q."/>
        </authorList>
    </citation>
    <scope>NUCLEOTIDE SEQUENCE [LARGE SCALE GENOMIC DNA]</scope>
    <source>
        <strain evidence="5 6">FJAT-53726</strain>
    </source>
</reference>
<evidence type="ECO:0000313" key="6">
    <source>
        <dbReference type="Proteomes" id="UP000663281"/>
    </source>
</evidence>
<dbReference type="Pfam" id="PF26341">
    <property type="entry name" value="AAA_SelU"/>
    <property type="match status" value="1"/>
</dbReference>
<dbReference type="PANTHER" id="PTHR30401">
    <property type="entry name" value="TRNA 2-SELENOURIDINE SYNTHASE"/>
    <property type="match status" value="1"/>
</dbReference>
<dbReference type="EMBL" id="CP071504">
    <property type="protein sequence ID" value="QSX30256.1"/>
    <property type="molecule type" value="Genomic_DNA"/>
</dbReference>
<dbReference type="NCBIfam" id="NF008750">
    <property type="entry name" value="PRK11784.1-2"/>
    <property type="match status" value="1"/>
</dbReference>
<dbReference type="PROSITE" id="PS50206">
    <property type="entry name" value="RHODANESE_3"/>
    <property type="match status" value="1"/>
</dbReference>
<evidence type="ECO:0000259" key="4">
    <source>
        <dbReference type="PROSITE" id="PS50206"/>
    </source>
</evidence>
<dbReference type="CDD" id="cd01520">
    <property type="entry name" value="RHOD_YbbB"/>
    <property type="match status" value="1"/>
</dbReference>
<dbReference type="Gene3D" id="3.40.250.10">
    <property type="entry name" value="Rhodanese-like domain"/>
    <property type="match status" value="1"/>
</dbReference>
<evidence type="ECO:0000313" key="5">
    <source>
        <dbReference type="EMBL" id="QSX30256.1"/>
    </source>
</evidence>
<dbReference type="GO" id="GO:0002098">
    <property type="term" value="P:tRNA wobble uridine modification"/>
    <property type="evidence" value="ECO:0007669"/>
    <property type="project" value="UniProtKB-UniRule"/>
</dbReference>
<evidence type="ECO:0000256" key="3">
    <source>
        <dbReference type="HAMAP-Rule" id="MF_01622"/>
    </source>
</evidence>
<keyword evidence="2 3" id="KW-0711">Selenium</keyword>
<dbReference type="NCBIfam" id="NF008751">
    <property type="entry name" value="PRK11784.1-3"/>
    <property type="match status" value="1"/>
</dbReference>
<dbReference type="RefSeq" id="WP_207325181.1">
    <property type="nucleotide sequence ID" value="NZ_CP071504.1"/>
</dbReference>
<dbReference type="InterPro" id="IPR058840">
    <property type="entry name" value="AAA_SelU"/>
</dbReference>
<name>A0A975AKZ8_9GAMM</name>
<dbReference type="KEGG" id="scyp:JYB88_00840"/>
<feature type="active site" description="S-selanylcysteine intermediate" evidence="3">
    <location>
        <position position="98"/>
    </location>
</feature>
<dbReference type="InterPro" id="IPR036873">
    <property type="entry name" value="Rhodanese-like_dom_sf"/>
</dbReference>
<dbReference type="EC" id="2.9.1.3" evidence="3"/>
<comment type="function">
    <text evidence="3">Involved in the post-transcriptional modification of the uridine at the wobble position (U34) of tRNA(Lys), tRNA(Glu) and tRNA(Gln). Catalyzes the conversion of 2-thiouridine (S2U-RNA) to 2-selenouridine (Se2U-RNA). Acts in a two-step process involving geranylation of 2-thiouridine (S2U) to S-geranyl-2-thiouridine (geS2U) and subsequent selenation of the latter derivative to 2-selenouridine (Se2U) in the tRNA chain.</text>
</comment>
<comment type="catalytic activity">
    <reaction evidence="3">
        <text>5-methylaminomethyl-2-thiouridine(34) in tRNA + (2E)-geranyl diphosphate = 5-methylaminomethyl-S-(2E)-geranyl-thiouridine(34) in tRNA + diphosphate</text>
        <dbReference type="Rhea" id="RHEA:14085"/>
        <dbReference type="Rhea" id="RHEA-COMP:10195"/>
        <dbReference type="Rhea" id="RHEA-COMP:14654"/>
        <dbReference type="ChEBI" id="CHEBI:33019"/>
        <dbReference type="ChEBI" id="CHEBI:58057"/>
        <dbReference type="ChEBI" id="CHEBI:74455"/>
        <dbReference type="ChEBI" id="CHEBI:140632"/>
    </reaction>
</comment>
<organism evidence="5 6">
    <name type="scientific">Shewanella cyperi</name>
    <dbReference type="NCBI Taxonomy" id="2814292"/>
    <lineage>
        <taxon>Bacteria</taxon>
        <taxon>Pseudomonadati</taxon>
        <taxon>Pseudomonadota</taxon>
        <taxon>Gammaproteobacteria</taxon>
        <taxon>Alteromonadales</taxon>
        <taxon>Shewanellaceae</taxon>
        <taxon>Shewanella</taxon>
    </lineage>
</organism>
<comment type="catalytic activity">
    <reaction evidence="3">
        <text>5-methylaminomethyl-S-(2E)-geranyl-thiouridine(34) in tRNA + selenophosphate + H(+) = 5-methylaminomethyl-2-(Se-phospho)selenouridine(34) in tRNA + (2E)-thiogeraniol</text>
        <dbReference type="Rhea" id="RHEA:60172"/>
        <dbReference type="Rhea" id="RHEA-COMP:14654"/>
        <dbReference type="Rhea" id="RHEA-COMP:15523"/>
        <dbReference type="ChEBI" id="CHEBI:15378"/>
        <dbReference type="ChEBI" id="CHEBI:16144"/>
        <dbReference type="ChEBI" id="CHEBI:140632"/>
        <dbReference type="ChEBI" id="CHEBI:143702"/>
        <dbReference type="ChEBI" id="CHEBI:143703"/>
    </reaction>
</comment>
<comment type="catalytic activity">
    <reaction evidence="3">
        <text>5-methylaminomethyl-2-(Se-phospho)selenouridine(34) in tRNA + H2O = 5-methylaminomethyl-2-selenouridine(34) in tRNA + phosphate</text>
        <dbReference type="Rhea" id="RHEA:60176"/>
        <dbReference type="Rhea" id="RHEA-COMP:10196"/>
        <dbReference type="Rhea" id="RHEA-COMP:15523"/>
        <dbReference type="ChEBI" id="CHEBI:15377"/>
        <dbReference type="ChEBI" id="CHEBI:43474"/>
        <dbReference type="ChEBI" id="CHEBI:82743"/>
        <dbReference type="ChEBI" id="CHEBI:143702"/>
    </reaction>
</comment>
<comment type="catalytic activity">
    <reaction evidence="3">
        <text>5-methylaminomethyl-2-thiouridine(34) in tRNA + selenophosphate + (2E)-geranyl diphosphate + H2O + H(+) = 5-methylaminomethyl-2-selenouridine(34) in tRNA + (2E)-thiogeraniol + phosphate + diphosphate</text>
        <dbReference type="Rhea" id="RHEA:42716"/>
        <dbReference type="Rhea" id="RHEA-COMP:10195"/>
        <dbReference type="Rhea" id="RHEA-COMP:10196"/>
        <dbReference type="ChEBI" id="CHEBI:15377"/>
        <dbReference type="ChEBI" id="CHEBI:15378"/>
        <dbReference type="ChEBI" id="CHEBI:16144"/>
        <dbReference type="ChEBI" id="CHEBI:33019"/>
        <dbReference type="ChEBI" id="CHEBI:43474"/>
        <dbReference type="ChEBI" id="CHEBI:58057"/>
        <dbReference type="ChEBI" id="CHEBI:74455"/>
        <dbReference type="ChEBI" id="CHEBI:82743"/>
        <dbReference type="ChEBI" id="CHEBI:143703"/>
        <dbReference type="EC" id="2.9.1.3"/>
    </reaction>
</comment>
<comment type="similarity">
    <text evidence="3">Belongs to the SelU family.</text>
</comment>
<evidence type="ECO:0000256" key="2">
    <source>
        <dbReference type="ARBA" id="ARBA00023266"/>
    </source>
</evidence>
<dbReference type="InterPro" id="IPR001763">
    <property type="entry name" value="Rhodanese-like_dom"/>
</dbReference>
<dbReference type="GO" id="GO:0043828">
    <property type="term" value="F:tRNA 2-selenouridine synthase activity"/>
    <property type="evidence" value="ECO:0007669"/>
    <property type="project" value="UniProtKB-EC"/>
</dbReference>
<proteinExistence type="inferred from homology"/>
<comment type="subunit">
    <text evidence="3">Monomer.</text>
</comment>
<dbReference type="InterPro" id="IPR017582">
    <property type="entry name" value="SelU"/>
</dbReference>
<gene>
    <name evidence="5" type="primary">mnmH</name>
    <name evidence="3" type="synonym">selU</name>
    <name evidence="5" type="ORF">JYB88_00840</name>
</gene>